<feature type="repeat" description="PPR" evidence="3">
    <location>
        <begin position="423"/>
        <end position="457"/>
    </location>
</feature>
<organism evidence="5 6">
    <name type="scientific">Rhododendron simsii</name>
    <name type="common">Sims's rhododendron</name>
    <dbReference type="NCBI Taxonomy" id="118357"/>
    <lineage>
        <taxon>Eukaryota</taxon>
        <taxon>Viridiplantae</taxon>
        <taxon>Streptophyta</taxon>
        <taxon>Embryophyta</taxon>
        <taxon>Tracheophyta</taxon>
        <taxon>Spermatophyta</taxon>
        <taxon>Magnoliopsida</taxon>
        <taxon>eudicotyledons</taxon>
        <taxon>Gunneridae</taxon>
        <taxon>Pentapetalae</taxon>
        <taxon>asterids</taxon>
        <taxon>Ericales</taxon>
        <taxon>Ericaceae</taxon>
        <taxon>Ericoideae</taxon>
        <taxon>Rhodoreae</taxon>
        <taxon>Rhododendron</taxon>
    </lineage>
</organism>
<dbReference type="Pfam" id="PF14432">
    <property type="entry name" value="DYW_deaminase"/>
    <property type="match status" value="1"/>
</dbReference>
<feature type="repeat" description="PPR" evidence="3">
    <location>
        <begin position="661"/>
        <end position="695"/>
    </location>
</feature>
<dbReference type="FunFam" id="1.25.40.10:FF:000201">
    <property type="entry name" value="Pentatricopeptide repeat-containing protein mitochondrial"/>
    <property type="match status" value="1"/>
</dbReference>
<evidence type="ECO:0000256" key="3">
    <source>
        <dbReference type="PROSITE-ProRule" id="PRU00708"/>
    </source>
</evidence>
<dbReference type="Pfam" id="PF20431">
    <property type="entry name" value="E_motif"/>
    <property type="match status" value="1"/>
</dbReference>
<reference evidence="5" key="1">
    <citation type="submission" date="2019-11" db="EMBL/GenBank/DDBJ databases">
        <authorList>
            <person name="Liu Y."/>
            <person name="Hou J."/>
            <person name="Li T.-Q."/>
            <person name="Guan C.-H."/>
            <person name="Wu X."/>
            <person name="Wu H.-Z."/>
            <person name="Ling F."/>
            <person name="Zhang R."/>
            <person name="Shi X.-G."/>
            <person name="Ren J.-P."/>
            <person name="Chen E.-F."/>
            <person name="Sun J.-M."/>
        </authorList>
    </citation>
    <scope>NUCLEOTIDE SEQUENCE</scope>
    <source>
        <strain evidence="5">Adult_tree_wgs_1</strain>
        <tissue evidence="5">Leaves</tissue>
    </source>
</reference>
<feature type="repeat" description="PPR" evidence="3">
    <location>
        <begin position="89"/>
        <end position="123"/>
    </location>
</feature>
<protein>
    <recommendedName>
        <fullName evidence="4">DYW domain-containing protein</fullName>
    </recommendedName>
</protein>
<dbReference type="Pfam" id="PF01535">
    <property type="entry name" value="PPR"/>
    <property type="match status" value="6"/>
</dbReference>
<proteinExistence type="inferred from homology"/>
<dbReference type="Proteomes" id="UP000626092">
    <property type="component" value="Unassembled WGS sequence"/>
</dbReference>
<dbReference type="Pfam" id="PF13041">
    <property type="entry name" value="PPR_2"/>
    <property type="match status" value="3"/>
</dbReference>
<keyword evidence="2" id="KW-0677">Repeat</keyword>
<dbReference type="FunFam" id="1.25.40.10:FF:000366">
    <property type="entry name" value="Pentatricopeptide (PPR) repeat-containing protein"/>
    <property type="match status" value="1"/>
</dbReference>
<dbReference type="FunFam" id="1.25.40.10:FF:000471">
    <property type="entry name" value="Putative pentatricopeptide repeat-containing protein, mitochondrial"/>
    <property type="match status" value="1"/>
</dbReference>
<evidence type="ECO:0000256" key="2">
    <source>
        <dbReference type="ARBA" id="ARBA00022737"/>
    </source>
</evidence>
<evidence type="ECO:0000313" key="6">
    <source>
        <dbReference type="Proteomes" id="UP000626092"/>
    </source>
</evidence>
<comment type="similarity">
    <text evidence="1">Belongs to the PPR family. PCMP-H subfamily.</text>
</comment>
<comment type="caution">
    <text evidence="5">The sequence shown here is derived from an EMBL/GenBank/DDBJ whole genome shotgun (WGS) entry which is preliminary data.</text>
</comment>
<dbReference type="NCBIfam" id="TIGR00756">
    <property type="entry name" value="PPR"/>
    <property type="match status" value="5"/>
</dbReference>
<evidence type="ECO:0000313" key="5">
    <source>
        <dbReference type="EMBL" id="KAF7124668.1"/>
    </source>
</evidence>
<dbReference type="InterPro" id="IPR046960">
    <property type="entry name" value="PPR_At4g14850-like_plant"/>
</dbReference>
<gene>
    <name evidence="5" type="ORF">RHSIM_Rhsim12G0018300</name>
</gene>
<evidence type="ECO:0000259" key="4">
    <source>
        <dbReference type="Pfam" id="PF14432"/>
    </source>
</evidence>
<dbReference type="InterPro" id="IPR011990">
    <property type="entry name" value="TPR-like_helical_dom_sf"/>
</dbReference>
<dbReference type="InterPro" id="IPR032867">
    <property type="entry name" value="DYW_dom"/>
</dbReference>
<feature type="repeat" description="PPR" evidence="3">
    <location>
        <begin position="524"/>
        <end position="558"/>
    </location>
</feature>
<dbReference type="OrthoDB" id="749581at2759"/>
<dbReference type="Gene3D" id="1.25.40.10">
    <property type="entry name" value="Tetratricopeptide repeat domain"/>
    <property type="match status" value="5"/>
</dbReference>
<dbReference type="AlphaFoldDB" id="A0A834L9B5"/>
<dbReference type="GO" id="GO:0008270">
    <property type="term" value="F:zinc ion binding"/>
    <property type="evidence" value="ECO:0007669"/>
    <property type="project" value="InterPro"/>
</dbReference>
<dbReference type="InterPro" id="IPR002885">
    <property type="entry name" value="PPR_rpt"/>
</dbReference>
<dbReference type="PROSITE" id="PS51375">
    <property type="entry name" value="PPR"/>
    <property type="match status" value="6"/>
</dbReference>
<feature type="repeat" description="PPR" evidence="3">
    <location>
        <begin position="322"/>
        <end position="356"/>
    </location>
</feature>
<dbReference type="FunFam" id="1.25.40.10:FF:000031">
    <property type="entry name" value="Pentatricopeptide repeat-containing protein mitochondrial"/>
    <property type="match status" value="2"/>
</dbReference>
<sequence>MIRYSRCCKTLSTQFTSTTFIHCSQYGFSNQALQITEQYKPTLFTSHNTASEFNSHAYAITLQNCVKNGEPTSGKALHCDILKRGSCLDLFAWNVLLNMYVKTDLLSDARKLFDEMPKRNTVSYVTLIQGCAESLCYLEAIDLFVRLRREGLELNPFVFTSILKLLVSVESAELGGSVHACLYKLGHGSNTFVGTSLIDAYSACGLVDDAREAFDDIICKDMVSWTGMVTCYVENGFFEESLELFSHMRMAGLRPNNFSLVSMFKASLGLEAIDLGRSVHACALKMRYEMDPYVGAALLDLYTKFGDLEDAKLVFEEIPKCDVIPWSFMIARYSQSKRSKEAVELFCQMRQSLVLPNQFTFASVLQACGSTADLELGKQIHCNVLKVGFDSNVFISNALIDVYSRCGKMDNSVDLFVESTYKNEVTWNTLIVGYVQLGDAEKALDLFLQMREDNMQGTEVTYASVLCACATLAALEPGTEIHSLTIKTVYDEVITVGNALIDMYAKCGSIKDAREVFEMMSNRDVVSWNAMISGYSMHGLSSEALRIFEYMQKTKTKADKVTFVGVLSACSNTGVLDKGQAYFTSMVNDYHINPCIEHYTCMVGLLGRLGHLDRAVKLIEEMPFEPSVVIWRSLLMACIVHNNIDLGKVAALHVLELEPSDDATYVLLSNMYAAARRWDNVASIRKNMKKKGVRKEPGLSWIESQGTVHHFLVGDASHPDIRLIRGMLEWLNMKTKTAGYVPNYEALLQDVGDDEKARLLWVHSERLALAFGLIRTPFGSPIRIMKNLRICQDCHAAIKCISTVVQREIVIRDVNRFHHFRDGTCSCNDYW</sequence>
<keyword evidence="6" id="KW-1185">Reference proteome</keyword>
<dbReference type="FunFam" id="1.25.40.10:FF:000397">
    <property type="entry name" value="Pentatricopeptide repeat-containing protein At2g40720"/>
    <property type="match status" value="1"/>
</dbReference>
<dbReference type="GO" id="GO:0009451">
    <property type="term" value="P:RNA modification"/>
    <property type="evidence" value="ECO:0007669"/>
    <property type="project" value="InterPro"/>
</dbReference>
<accession>A0A834L9B5</accession>
<dbReference type="InterPro" id="IPR046848">
    <property type="entry name" value="E_motif"/>
</dbReference>
<dbReference type="GO" id="GO:0003723">
    <property type="term" value="F:RNA binding"/>
    <property type="evidence" value="ECO:0007669"/>
    <property type="project" value="InterPro"/>
</dbReference>
<feature type="repeat" description="PPR" evidence="3">
    <location>
        <begin position="221"/>
        <end position="255"/>
    </location>
</feature>
<evidence type="ECO:0000256" key="1">
    <source>
        <dbReference type="ARBA" id="ARBA00006643"/>
    </source>
</evidence>
<name>A0A834L9B5_RHOSS</name>
<feature type="domain" description="DYW" evidence="4">
    <location>
        <begin position="739"/>
        <end position="831"/>
    </location>
</feature>
<dbReference type="PANTHER" id="PTHR47926">
    <property type="entry name" value="PENTATRICOPEPTIDE REPEAT-CONTAINING PROTEIN"/>
    <property type="match status" value="1"/>
</dbReference>
<dbReference type="EMBL" id="WJXA01000012">
    <property type="protein sequence ID" value="KAF7124668.1"/>
    <property type="molecule type" value="Genomic_DNA"/>
</dbReference>